<feature type="region of interest" description="Disordered" evidence="11">
    <location>
        <begin position="812"/>
        <end position="840"/>
    </location>
</feature>
<evidence type="ECO:0000256" key="2">
    <source>
        <dbReference type="ARBA" id="ARBA00022723"/>
    </source>
</evidence>
<gene>
    <name evidence="13" type="ORF">OFUS_LOCUS392</name>
</gene>
<dbReference type="PROSITE" id="PS00028">
    <property type="entry name" value="ZINC_FINGER_C2H2_1"/>
    <property type="match status" value="12"/>
</dbReference>
<protein>
    <recommendedName>
        <fullName evidence="12">C2H2-type domain-containing protein</fullName>
    </recommendedName>
</protein>
<feature type="domain" description="C2H2-type" evidence="12">
    <location>
        <begin position="268"/>
        <end position="293"/>
    </location>
</feature>
<dbReference type="PANTHER" id="PTHR45944:SF2">
    <property type="entry name" value="SCHNURRI, ISOFORM F"/>
    <property type="match status" value="1"/>
</dbReference>
<evidence type="ECO:0000313" key="14">
    <source>
        <dbReference type="Proteomes" id="UP000749559"/>
    </source>
</evidence>
<keyword evidence="14" id="KW-1185">Reference proteome</keyword>
<evidence type="ECO:0000256" key="11">
    <source>
        <dbReference type="SAM" id="MobiDB-lite"/>
    </source>
</evidence>
<evidence type="ECO:0000256" key="1">
    <source>
        <dbReference type="ARBA" id="ARBA00004123"/>
    </source>
</evidence>
<dbReference type="Pfam" id="PF00096">
    <property type="entry name" value="zf-C2H2"/>
    <property type="match status" value="6"/>
</dbReference>
<feature type="region of interest" description="Disordered" evidence="11">
    <location>
        <begin position="2371"/>
        <end position="2406"/>
    </location>
</feature>
<feature type="domain" description="C2H2-type" evidence="12">
    <location>
        <begin position="1327"/>
        <end position="1354"/>
    </location>
</feature>
<keyword evidence="2" id="KW-0479">Metal-binding</keyword>
<name>A0A8S4MWK9_OWEFU</name>
<comment type="caution">
    <text evidence="13">The sequence shown here is derived from an EMBL/GenBank/DDBJ whole genome shotgun (WGS) entry which is preliminary data.</text>
</comment>
<dbReference type="EMBL" id="CAIIXF020000001">
    <property type="protein sequence ID" value="CAH1772667.1"/>
    <property type="molecule type" value="Genomic_DNA"/>
</dbReference>
<dbReference type="GO" id="GO:0000978">
    <property type="term" value="F:RNA polymerase II cis-regulatory region sequence-specific DNA binding"/>
    <property type="evidence" value="ECO:0007669"/>
    <property type="project" value="TreeGrafter"/>
</dbReference>
<feature type="domain" description="C2H2-type" evidence="12">
    <location>
        <begin position="2330"/>
        <end position="2357"/>
    </location>
</feature>
<keyword evidence="4 10" id="KW-0863">Zinc-finger</keyword>
<evidence type="ECO:0000256" key="10">
    <source>
        <dbReference type="PROSITE-ProRule" id="PRU00042"/>
    </source>
</evidence>
<dbReference type="PROSITE" id="PS50157">
    <property type="entry name" value="ZINC_FINGER_C2H2_2"/>
    <property type="match status" value="12"/>
</dbReference>
<feature type="domain" description="C2H2-type" evidence="12">
    <location>
        <begin position="2031"/>
        <end position="2060"/>
    </location>
</feature>
<evidence type="ECO:0000256" key="3">
    <source>
        <dbReference type="ARBA" id="ARBA00022737"/>
    </source>
</evidence>
<feature type="compositionally biased region" description="Polar residues" evidence="11">
    <location>
        <begin position="32"/>
        <end position="50"/>
    </location>
</feature>
<dbReference type="SMART" id="SM00451">
    <property type="entry name" value="ZnF_U1"/>
    <property type="match status" value="3"/>
</dbReference>
<feature type="domain" description="C2H2-type" evidence="12">
    <location>
        <begin position="747"/>
        <end position="774"/>
    </location>
</feature>
<accession>A0A8S4MWK9</accession>
<evidence type="ECO:0000313" key="13">
    <source>
        <dbReference type="EMBL" id="CAH1772667.1"/>
    </source>
</evidence>
<feature type="region of interest" description="Disordered" evidence="11">
    <location>
        <begin position="1561"/>
        <end position="1626"/>
    </location>
</feature>
<evidence type="ECO:0000256" key="8">
    <source>
        <dbReference type="ARBA" id="ARBA00023163"/>
    </source>
</evidence>
<feature type="region of interest" description="Disordered" evidence="11">
    <location>
        <begin position="32"/>
        <end position="74"/>
    </location>
</feature>
<dbReference type="InterPro" id="IPR003604">
    <property type="entry name" value="Matrin/U1-like-C_Znf_C2H2"/>
</dbReference>
<feature type="region of interest" description="Disordered" evidence="11">
    <location>
        <begin position="1783"/>
        <end position="1807"/>
    </location>
</feature>
<dbReference type="InterPro" id="IPR051969">
    <property type="entry name" value="Zinc-finger_DNA-bd_regulators"/>
</dbReference>
<dbReference type="InterPro" id="IPR036236">
    <property type="entry name" value="Znf_C2H2_sf"/>
</dbReference>
<feature type="compositionally biased region" description="Polar residues" evidence="11">
    <location>
        <begin position="1945"/>
        <end position="1955"/>
    </location>
</feature>
<comment type="subcellular location">
    <subcellularLocation>
        <location evidence="1">Nucleus</location>
    </subcellularLocation>
</comment>
<keyword evidence="6" id="KW-0805">Transcription regulation</keyword>
<keyword evidence="3" id="KW-0677">Repeat</keyword>
<dbReference type="FunFam" id="3.30.160.60:FF:000100">
    <property type="entry name" value="Zinc finger 45-like"/>
    <property type="match status" value="1"/>
</dbReference>
<dbReference type="SMART" id="SM00355">
    <property type="entry name" value="ZnF_C2H2"/>
    <property type="match status" value="13"/>
</dbReference>
<evidence type="ECO:0000256" key="5">
    <source>
        <dbReference type="ARBA" id="ARBA00022833"/>
    </source>
</evidence>
<evidence type="ECO:0000256" key="9">
    <source>
        <dbReference type="ARBA" id="ARBA00023242"/>
    </source>
</evidence>
<dbReference type="InterPro" id="IPR013087">
    <property type="entry name" value="Znf_C2H2_type"/>
</dbReference>
<feature type="domain" description="C2H2-type" evidence="12">
    <location>
        <begin position="240"/>
        <end position="267"/>
    </location>
</feature>
<evidence type="ECO:0000256" key="7">
    <source>
        <dbReference type="ARBA" id="ARBA00023125"/>
    </source>
</evidence>
<evidence type="ECO:0000256" key="4">
    <source>
        <dbReference type="ARBA" id="ARBA00022771"/>
    </source>
</evidence>
<dbReference type="FunFam" id="3.30.160.60:FF:000446">
    <property type="entry name" value="Zinc finger protein"/>
    <property type="match status" value="1"/>
</dbReference>
<keyword evidence="5" id="KW-0862">Zinc</keyword>
<evidence type="ECO:0000256" key="6">
    <source>
        <dbReference type="ARBA" id="ARBA00023015"/>
    </source>
</evidence>
<feature type="domain" description="C2H2-type" evidence="12">
    <location>
        <begin position="2078"/>
        <end position="2102"/>
    </location>
</feature>
<feature type="domain" description="C2H2-type" evidence="12">
    <location>
        <begin position="1355"/>
        <end position="1379"/>
    </location>
</feature>
<feature type="domain" description="C2H2-type" evidence="12">
    <location>
        <begin position="2003"/>
        <end position="2030"/>
    </location>
</feature>
<feature type="compositionally biased region" description="Basic and acidic residues" evidence="11">
    <location>
        <begin position="54"/>
        <end position="74"/>
    </location>
</feature>
<evidence type="ECO:0000259" key="12">
    <source>
        <dbReference type="PROSITE" id="PS50157"/>
    </source>
</evidence>
<dbReference type="GO" id="GO:0000981">
    <property type="term" value="F:DNA-binding transcription factor activity, RNA polymerase II-specific"/>
    <property type="evidence" value="ECO:0007669"/>
    <property type="project" value="TreeGrafter"/>
</dbReference>
<feature type="compositionally biased region" description="Basic and acidic residues" evidence="11">
    <location>
        <begin position="2371"/>
        <end position="2384"/>
    </location>
</feature>
<dbReference type="PANTHER" id="PTHR45944">
    <property type="entry name" value="SCHNURRI, ISOFORM F"/>
    <property type="match status" value="1"/>
</dbReference>
<feature type="region of interest" description="Disordered" evidence="11">
    <location>
        <begin position="1420"/>
        <end position="1441"/>
    </location>
</feature>
<feature type="domain" description="C2H2-type" evidence="12">
    <location>
        <begin position="2302"/>
        <end position="2329"/>
    </location>
</feature>
<dbReference type="GO" id="GO:0005634">
    <property type="term" value="C:nucleus"/>
    <property type="evidence" value="ECO:0007669"/>
    <property type="project" value="UniProtKB-SubCell"/>
</dbReference>
<dbReference type="Proteomes" id="UP000749559">
    <property type="component" value="Unassembled WGS sequence"/>
</dbReference>
<proteinExistence type="predicted"/>
<feature type="compositionally biased region" description="Polar residues" evidence="11">
    <location>
        <begin position="1916"/>
        <end position="1934"/>
    </location>
</feature>
<feature type="domain" description="C2H2-type" evidence="12">
    <location>
        <begin position="2267"/>
        <end position="2296"/>
    </location>
</feature>
<dbReference type="FunFam" id="3.30.160.60:FF:001557">
    <property type="entry name" value="Transcription factor E4F1"/>
    <property type="match status" value="1"/>
</dbReference>
<reference evidence="13" key="1">
    <citation type="submission" date="2022-03" db="EMBL/GenBank/DDBJ databases">
        <authorList>
            <person name="Martin C."/>
        </authorList>
    </citation>
    <scope>NUCLEOTIDE SEQUENCE</scope>
</reference>
<dbReference type="FunFam" id="3.30.160.60:FF:000083">
    <property type="entry name" value="Immunodeficiency virus type I enhancer binding protein 1"/>
    <property type="match status" value="1"/>
</dbReference>
<dbReference type="SUPFAM" id="SSF57667">
    <property type="entry name" value="beta-beta-alpha zinc fingers"/>
    <property type="match status" value="7"/>
</dbReference>
<keyword evidence="8" id="KW-0804">Transcription</keyword>
<dbReference type="Gene3D" id="3.30.160.60">
    <property type="entry name" value="Classic Zinc Finger"/>
    <property type="match status" value="9"/>
</dbReference>
<feature type="region of interest" description="Disordered" evidence="11">
    <location>
        <begin position="1898"/>
        <end position="1955"/>
    </location>
</feature>
<feature type="domain" description="C2H2-type" evidence="12">
    <location>
        <begin position="2358"/>
        <end position="2385"/>
    </location>
</feature>
<dbReference type="OrthoDB" id="10042249at2759"/>
<dbReference type="GO" id="GO:0008270">
    <property type="term" value="F:zinc ion binding"/>
    <property type="evidence" value="ECO:0007669"/>
    <property type="project" value="UniProtKB-KW"/>
</dbReference>
<keyword evidence="9" id="KW-0539">Nucleus</keyword>
<dbReference type="GO" id="GO:0045944">
    <property type="term" value="P:positive regulation of transcription by RNA polymerase II"/>
    <property type="evidence" value="ECO:0007669"/>
    <property type="project" value="UniProtKB-ARBA"/>
</dbReference>
<sequence length="2517" mass="278544">MPRRKTVNPQPSQDDIQEEIIIEMDDSSTNMEISASNDETEPTVTSQVSSRGRKASEIAKTESKPQKKNVIEPTEKRLRLETEFVKDEESVTVDDTLVEIEQPRESETLEAVPSSSKTADNRNLSLEALFNITDAELKKIADNKKENVNKPNDGVKLTNETNQPVIGNMGVKIVYPHGVSTFPHPVKLTYGDGVIVTAVPEKGGNIVTGSQTHNIIAVQPEVKGANVGRPRKHPQKPGKHICPYCSRGCAKPSVLEKHVRAHTGERPFPCKACGFSFKTKSNLYKHCKSRAHAIKAGLVSQQPISSTGEYVVLPMVSDNQETDSDEGVSDTVEVQNEDAATSKDNLIDNNKVNEVEQVQVEVSEMDNKLTQNQIILEEPVKSIQGGRIYLTDQQFYDISYVNQNYTDSENDVQEVVLQEDLPQMKVPPPKAQSLPTVAKLLQERAKQDEITTANPTLPQSVPTVAKLLQDRAKQNEITTANPTLYNSDNGTQSQKHISSKVENISDNSMKITLQLVQGEDDATKNSLPQGSGDQTPVNPDVIRDRISTLISRNSAIVDIPMAEAPRSKRYSRQNSDVKMIELQQPSTSQVLQLQKTGNIQLQQVQQDTSKSQVHFLSQAEPTDQPPGLQLSNLYTRTVIPSTSSSPLQNQTDHAVTVDCESKEIKIHFKLPKPDEIQTGDQQEDIYSLHNPEGSVIKDLLLKSRPRVVSTVQKTYVESPVKATSTPAQNIPPSALDTTNVEHLYGPYLCGTCNNSFKEENHLELHQQYYCNPTGLDSHVVDAGGDNVPTVEEFPTITAGTSPEEREKITKMLGDTSSTNKGSRKRRESEPASIVVAASPQKKQRKSRFTTIAMKSGIERQMSAPTTELHSVLVNKPFNDDVLNEEIVPTTPTTSNKSLKMKLKGHLLLKRSQSMDMAKIDESVKEETTTNLADSVANEVSVYTTDDKEFQIVGDLADDEYVIIEENDEVPDNANDLLTRAGLYDSRAHVNVLQRLIPNMQSLQLCKKPNKELAPIKLASLIRSPDMATMAPLLQVNHIGDLPSDSTQLYVVTRMTEKLEDDAFNAHLRKIGRAAMHRSFSMNDAAYVQPNTKSPIGPPRMITPDVHSPSTNKPLSGLDLLALQPVSKLLNAQSPSTKNKATAMMLGHSHPSLKNDTHVSFCCVKKLQPMYVRQGVYRKISMYSNWRVAPHNLDPEWLTSRMQLSLYKTSTSKYNSNSLISNLSAKNTCGTLTHSSYWNYYNKLQQIKPSDGKTKDNYTIKKLPIDIKVSTEEKDISHINAEATALESRVKLRQVLKEKQPKREKIFQGGFKSTEEYIYVRGRGRGKYVCEECGIRCKKPSMLKKHLRTHTDLRPYHCQHCKFSFKTKGNLTKHMKSKAHYRKCFEIGVRPIPTNVEDYQIDQMALARQQHLYAQAQLADEAGEDAGSDNEDGDGEDSDGNESYELVMDVDELDQGDEALTSDPNLQPKQIKIIQTKGSQDHVTYINVSDLATEDGALSNLITARPITYSGPPSSQEKVKVQLVFDKGSTAEMLRQVSQNTDDSGAAGPDEVAMARTLLDLSQGGQGSQGGKRRHQLARHQSAPTGADTAEGGSRLKSLIGELISRTKDGEQGQEGEEQMASSNKPEYKMKSFQQFDGDKFEQHAGVTEITIGDDDSATILDKVGHHNAPKSSVIMATSVQKSTKPQLASASDVQVCPNLFPRPKSTGSTTYEQKIRALLTANQDALKDGSNEISGTTVTSMDIQPVVSKPGRNTGPIVGQLIRSEEKEIKKQPAGARTPVFQFNHPFLPGNNKNEFTSKGPKTPVKVKHTPQFETPVKETKSNNILYIKSDTPVKETQSPSVIYIQGEAPVKETKSLDDGHSTPLQTNIDKEESDAIRPSSLNIMLPVTINIAPNTQADPAPINLSGKNDPPDTLEASSANKGPQLVITPSSSAGGKPNVKLVSPTINSPSSPKISIQTSQGTIFQSQQQVFFVTSENRAPFEIMPIPGKVADSTPYMIGKKYECDICDKQFNQQHQLTLHKNIHYFEKTYKCEDCNMSFKSLGLLAKHERSLSHFARQGQVIQSQQPVPTSDNPRPFRCEDCDKDFRIQGHLAKHFRSKMHLMSLERLDKIPAGHLCDIDPMGVDATDCDTALSSILEMISHMDDTTGQLRSTIIKEDDVEDMEVDTVEESYNQTHNISPHTVSEPQIIVIQPPNNGDETNAYIPPSINVQNMTSLVSDSPTAAIDDIQERTCYVCNRVFKNASFVQTHILTEHGTLEKDPNSRLFQCPHPGCYKEYDSKESFKYHIGSHAVKRDAKPNSHSCHICDKSFKTINMLKQHIAGHANTRPFVCEYCDAGFTTAQALKLHKRTHTQERPYVCGLCGDTFARSDHQKQHMKTHKDDNQPPTANTPVEASPPGSEACQNTTAGAPTCIIVPSELEQPSTSMVPQTQTPPRSIIETDSAGVEQEILVPMAALDSLGLTLQEFTESIVSGKINVRKSKVNVSRMINSDTPGEQQTNTVIYVDSQLNYKTPTEV</sequence>
<organism evidence="13 14">
    <name type="scientific">Owenia fusiformis</name>
    <name type="common">Polychaete worm</name>
    <dbReference type="NCBI Taxonomy" id="6347"/>
    <lineage>
        <taxon>Eukaryota</taxon>
        <taxon>Metazoa</taxon>
        <taxon>Spiralia</taxon>
        <taxon>Lophotrochozoa</taxon>
        <taxon>Annelida</taxon>
        <taxon>Polychaeta</taxon>
        <taxon>Sedentaria</taxon>
        <taxon>Canalipalpata</taxon>
        <taxon>Sabellida</taxon>
        <taxon>Oweniida</taxon>
        <taxon>Oweniidae</taxon>
        <taxon>Owenia</taxon>
    </lineage>
</organism>
<keyword evidence="7" id="KW-0238">DNA-binding</keyword>